<sequence>MGGGDLPVRVIVVMGVAGCGKTTVGRLLASRLGVDYAEGDDFHTPANVRKMADGTPLTDADRRPWLKAIESWITGRLESGRPAVVACSALKRAYREMLGLGRPGVALVYLNADRTTLEARLHQRPGHFFRANMLAGQFADLEPPTRDEALWVDAGNPLPEIVAEITEGMARRYPPAG</sequence>
<dbReference type="EMBL" id="MTBP01000002">
    <property type="protein sequence ID" value="POM25156.1"/>
    <property type="molecule type" value="Genomic_DNA"/>
</dbReference>
<comment type="pathway">
    <text evidence="1">Carbohydrate acid metabolism.</text>
</comment>
<dbReference type="NCBIfam" id="TIGR01313">
    <property type="entry name" value="therm_gnt_kin"/>
    <property type="match status" value="1"/>
</dbReference>
<evidence type="ECO:0000256" key="2">
    <source>
        <dbReference type="ARBA" id="ARBA00008420"/>
    </source>
</evidence>
<keyword evidence="6 10" id="KW-0418">Kinase</keyword>
<accession>A0A2P4UJE9</accession>
<evidence type="ECO:0000256" key="9">
    <source>
        <dbReference type="ARBA" id="ARBA00048090"/>
    </source>
</evidence>
<dbReference type="AlphaFoldDB" id="A0A2P4UJE9"/>
<keyword evidence="7 10" id="KW-0067">ATP-binding</keyword>
<evidence type="ECO:0000313" key="12">
    <source>
        <dbReference type="Proteomes" id="UP000242367"/>
    </source>
</evidence>
<proteinExistence type="inferred from homology"/>
<evidence type="ECO:0000256" key="3">
    <source>
        <dbReference type="ARBA" id="ARBA00012054"/>
    </source>
</evidence>
<evidence type="ECO:0000313" key="11">
    <source>
        <dbReference type="EMBL" id="POM25156.1"/>
    </source>
</evidence>
<dbReference type="InterPro" id="IPR006001">
    <property type="entry name" value="Therm_gnt_kin"/>
</dbReference>
<dbReference type="PANTHER" id="PTHR43442:SF3">
    <property type="entry name" value="GLUCONOKINASE-RELATED"/>
    <property type="match status" value="1"/>
</dbReference>
<evidence type="ECO:0000256" key="7">
    <source>
        <dbReference type="ARBA" id="ARBA00022840"/>
    </source>
</evidence>
<evidence type="ECO:0000256" key="5">
    <source>
        <dbReference type="ARBA" id="ARBA00022741"/>
    </source>
</evidence>
<comment type="catalytic activity">
    <reaction evidence="9 10">
        <text>D-gluconate + ATP = 6-phospho-D-gluconate + ADP + H(+)</text>
        <dbReference type="Rhea" id="RHEA:19433"/>
        <dbReference type="ChEBI" id="CHEBI:15378"/>
        <dbReference type="ChEBI" id="CHEBI:18391"/>
        <dbReference type="ChEBI" id="CHEBI:30616"/>
        <dbReference type="ChEBI" id="CHEBI:58759"/>
        <dbReference type="ChEBI" id="CHEBI:456216"/>
        <dbReference type="EC" id="2.7.1.12"/>
    </reaction>
</comment>
<dbReference type="RefSeq" id="WP_235828482.1">
    <property type="nucleotide sequence ID" value="NZ_MTBP01000002.1"/>
</dbReference>
<keyword evidence="5 10" id="KW-0547">Nucleotide-binding</keyword>
<keyword evidence="12" id="KW-1185">Reference proteome</keyword>
<reference evidence="11 12" key="1">
    <citation type="journal article" date="2017" name="Chemistry">
        <title>Isolation, Biosynthesis and Chemical Modifications of Rubterolones A-F: Rare Tropolone Alkaloids from Actinomadura sp. 5-2.</title>
        <authorList>
            <person name="Guo H."/>
            <person name="Benndorf R."/>
            <person name="Leichnitz D."/>
            <person name="Klassen J.L."/>
            <person name="Vollmers J."/>
            <person name="Gorls H."/>
            <person name="Steinacker M."/>
            <person name="Weigel C."/>
            <person name="Dahse H.M."/>
            <person name="Kaster A.K."/>
            <person name="de Beer Z.W."/>
            <person name="Poulsen M."/>
            <person name="Beemelmanns C."/>
        </authorList>
    </citation>
    <scope>NUCLEOTIDE SEQUENCE [LARGE SCALE GENOMIC DNA]</scope>
    <source>
        <strain evidence="11 12">5-2</strain>
    </source>
</reference>
<evidence type="ECO:0000256" key="4">
    <source>
        <dbReference type="ARBA" id="ARBA00022679"/>
    </source>
</evidence>
<gene>
    <name evidence="11" type="primary">gntK</name>
    <name evidence="11" type="ORF">BTM25_37990</name>
</gene>
<dbReference type="Proteomes" id="UP000242367">
    <property type="component" value="Unassembled WGS sequence"/>
</dbReference>
<keyword evidence="4 10" id="KW-0808">Transferase</keyword>
<keyword evidence="8" id="KW-0311">Gluconate utilization</keyword>
<name>A0A2P4UJE9_9ACTN</name>
<dbReference type="CDD" id="cd02021">
    <property type="entry name" value="GntK"/>
    <property type="match status" value="1"/>
</dbReference>
<dbReference type="GO" id="GO:0005737">
    <property type="term" value="C:cytoplasm"/>
    <property type="evidence" value="ECO:0007669"/>
    <property type="project" value="TreeGrafter"/>
</dbReference>
<dbReference type="GO" id="GO:0019521">
    <property type="term" value="P:D-gluconate metabolic process"/>
    <property type="evidence" value="ECO:0007669"/>
    <property type="project" value="UniProtKB-KW"/>
</dbReference>
<protein>
    <recommendedName>
        <fullName evidence="3 10">Gluconokinase</fullName>
        <ecNumber evidence="3 10">2.7.1.12</ecNumber>
    </recommendedName>
</protein>
<comment type="similarity">
    <text evidence="2 10">Belongs to the gluconokinase GntK/GntV family.</text>
</comment>
<evidence type="ECO:0000256" key="10">
    <source>
        <dbReference type="RuleBase" id="RU363066"/>
    </source>
</evidence>
<evidence type="ECO:0000256" key="1">
    <source>
        <dbReference type="ARBA" id="ARBA00004761"/>
    </source>
</evidence>
<dbReference type="PANTHER" id="PTHR43442">
    <property type="entry name" value="GLUCONOKINASE-RELATED"/>
    <property type="match status" value="1"/>
</dbReference>
<evidence type="ECO:0000256" key="8">
    <source>
        <dbReference type="ARBA" id="ARBA00023064"/>
    </source>
</evidence>
<dbReference type="EC" id="2.7.1.12" evidence="3 10"/>
<dbReference type="SUPFAM" id="SSF52540">
    <property type="entry name" value="P-loop containing nucleoside triphosphate hydrolases"/>
    <property type="match status" value="1"/>
</dbReference>
<evidence type="ECO:0000256" key="6">
    <source>
        <dbReference type="ARBA" id="ARBA00022777"/>
    </source>
</evidence>
<dbReference type="Gene3D" id="3.40.50.300">
    <property type="entry name" value="P-loop containing nucleotide triphosphate hydrolases"/>
    <property type="match status" value="1"/>
</dbReference>
<dbReference type="FunFam" id="3.40.50.300:FF:000522">
    <property type="entry name" value="Gluconokinase"/>
    <property type="match status" value="1"/>
</dbReference>
<organism evidence="11 12">
    <name type="scientific">Actinomadura rubteroloni</name>
    <dbReference type="NCBI Taxonomy" id="1926885"/>
    <lineage>
        <taxon>Bacteria</taxon>
        <taxon>Bacillati</taxon>
        <taxon>Actinomycetota</taxon>
        <taxon>Actinomycetes</taxon>
        <taxon>Streptosporangiales</taxon>
        <taxon>Thermomonosporaceae</taxon>
        <taxon>Actinomadura</taxon>
    </lineage>
</organism>
<comment type="caution">
    <text evidence="11">The sequence shown here is derived from an EMBL/GenBank/DDBJ whole genome shotgun (WGS) entry which is preliminary data.</text>
</comment>
<dbReference type="GO" id="GO:0046316">
    <property type="term" value="F:gluconokinase activity"/>
    <property type="evidence" value="ECO:0007669"/>
    <property type="project" value="UniProtKB-EC"/>
</dbReference>
<dbReference type="Pfam" id="PF13671">
    <property type="entry name" value="AAA_33"/>
    <property type="match status" value="1"/>
</dbReference>
<dbReference type="InterPro" id="IPR027417">
    <property type="entry name" value="P-loop_NTPase"/>
</dbReference>
<dbReference type="GO" id="GO:0005524">
    <property type="term" value="F:ATP binding"/>
    <property type="evidence" value="ECO:0007669"/>
    <property type="project" value="UniProtKB-KW"/>
</dbReference>